<evidence type="ECO:0000256" key="2">
    <source>
        <dbReference type="ARBA" id="ARBA00022559"/>
    </source>
</evidence>
<dbReference type="AlphaFoldDB" id="A0A6I6MWD7"/>
<reference evidence="8" key="1">
    <citation type="submission" date="2019-12" db="EMBL/GenBank/DDBJ databases">
        <title>Complete genome of Terracaulis silvestris 0127_4.</title>
        <authorList>
            <person name="Vieira S."/>
            <person name="Riedel T."/>
            <person name="Sproer C."/>
            <person name="Pascual J."/>
            <person name="Boedeker C."/>
            <person name="Overmann J."/>
        </authorList>
    </citation>
    <scope>NUCLEOTIDE SEQUENCE [LARGE SCALE GENOMIC DNA]</scope>
    <source>
        <strain evidence="8">0127_4</strain>
    </source>
</reference>
<dbReference type="InterPro" id="IPR036249">
    <property type="entry name" value="Thioredoxin-like_sf"/>
</dbReference>
<dbReference type="PROSITE" id="PS51355">
    <property type="entry name" value="GLUTATHIONE_PEROXID_3"/>
    <property type="match status" value="1"/>
</dbReference>
<evidence type="ECO:0000256" key="1">
    <source>
        <dbReference type="ARBA" id="ARBA00006926"/>
    </source>
</evidence>
<dbReference type="PROSITE" id="PS51352">
    <property type="entry name" value="THIOREDOXIN_2"/>
    <property type="match status" value="1"/>
</dbReference>
<dbReference type="KEGG" id="tsv:DSM104635_03595"/>
<keyword evidence="8" id="KW-1185">Reference proteome</keyword>
<evidence type="ECO:0000313" key="8">
    <source>
        <dbReference type="Proteomes" id="UP000431269"/>
    </source>
</evidence>
<gene>
    <name evidence="7" type="primary">bsaA_3</name>
    <name evidence="7" type="ORF">DSM104635_03595</name>
</gene>
<feature type="chain" id="PRO_5026164315" description="Glutathione peroxidase" evidence="5">
    <location>
        <begin position="21"/>
        <end position="229"/>
    </location>
</feature>
<keyword evidence="3 4" id="KW-0560">Oxidoreductase</keyword>
<organism evidence="7 8">
    <name type="scientific">Terricaulis silvestris</name>
    <dbReference type="NCBI Taxonomy" id="2686094"/>
    <lineage>
        <taxon>Bacteria</taxon>
        <taxon>Pseudomonadati</taxon>
        <taxon>Pseudomonadota</taxon>
        <taxon>Alphaproteobacteria</taxon>
        <taxon>Caulobacterales</taxon>
        <taxon>Caulobacteraceae</taxon>
        <taxon>Terricaulis</taxon>
    </lineage>
</organism>
<evidence type="ECO:0000256" key="3">
    <source>
        <dbReference type="ARBA" id="ARBA00023002"/>
    </source>
</evidence>
<name>A0A6I6MWD7_9CAUL</name>
<sequence length="229" mass="24130">MNYNILLAAFAVVLVGCNQAPPPPSADVAAERSAAVAAAVEQQRTRFAAAPPLNASDPASAYQFEFTGLWTDRLPLTAFEGEVVLVVNTASRCGYTPQYEGLQAIYTEYGAQGFEVVGVPSNNFAGQEPGSAQEIQDFCSLNYGVTFPMAGKTEVVGADAHPLYKWAQAQLGDSAVPGWNFHKLLIGRDGHLIAAFPSDVEPTSEELRAAITQALAVPATATPTSLPGN</sequence>
<evidence type="ECO:0000256" key="5">
    <source>
        <dbReference type="SAM" id="SignalP"/>
    </source>
</evidence>
<evidence type="ECO:0000256" key="4">
    <source>
        <dbReference type="RuleBase" id="RU000499"/>
    </source>
</evidence>
<dbReference type="GO" id="GO:0004601">
    <property type="term" value="F:peroxidase activity"/>
    <property type="evidence" value="ECO:0007669"/>
    <property type="project" value="UniProtKB-KW"/>
</dbReference>
<dbReference type="PANTHER" id="PTHR11592">
    <property type="entry name" value="GLUTATHIONE PEROXIDASE"/>
    <property type="match status" value="1"/>
</dbReference>
<dbReference type="PRINTS" id="PR01011">
    <property type="entry name" value="GLUTPROXDASE"/>
</dbReference>
<dbReference type="SUPFAM" id="SSF52833">
    <property type="entry name" value="Thioredoxin-like"/>
    <property type="match status" value="1"/>
</dbReference>
<comment type="similarity">
    <text evidence="1 4">Belongs to the glutathione peroxidase family.</text>
</comment>
<keyword evidence="5" id="KW-0732">Signal</keyword>
<feature type="domain" description="Thioredoxin" evidence="6">
    <location>
        <begin position="38"/>
        <end position="216"/>
    </location>
</feature>
<dbReference type="Pfam" id="PF00255">
    <property type="entry name" value="GSHPx"/>
    <property type="match status" value="1"/>
</dbReference>
<dbReference type="InterPro" id="IPR000889">
    <property type="entry name" value="Glutathione_peroxidase"/>
</dbReference>
<accession>A0A6I6MWD7</accession>
<dbReference type="InterPro" id="IPR013766">
    <property type="entry name" value="Thioredoxin_domain"/>
</dbReference>
<dbReference type="PANTHER" id="PTHR11592:SF78">
    <property type="entry name" value="GLUTATHIONE PEROXIDASE"/>
    <property type="match status" value="1"/>
</dbReference>
<evidence type="ECO:0000313" key="7">
    <source>
        <dbReference type="EMBL" id="QGZ96734.1"/>
    </source>
</evidence>
<dbReference type="GO" id="GO:0034599">
    <property type="term" value="P:cellular response to oxidative stress"/>
    <property type="evidence" value="ECO:0007669"/>
    <property type="project" value="TreeGrafter"/>
</dbReference>
<dbReference type="Gene3D" id="3.40.30.10">
    <property type="entry name" value="Glutaredoxin"/>
    <property type="match status" value="1"/>
</dbReference>
<dbReference type="Proteomes" id="UP000431269">
    <property type="component" value="Chromosome"/>
</dbReference>
<evidence type="ECO:0000259" key="6">
    <source>
        <dbReference type="PROSITE" id="PS51352"/>
    </source>
</evidence>
<feature type="signal peptide" evidence="5">
    <location>
        <begin position="1"/>
        <end position="20"/>
    </location>
</feature>
<proteinExistence type="inferred from homology"/>
<protein>
    <recommendedName>
        <fullName evidence="4">Glutathione peroxidase</fullName>
    </recommendedName>
</protein>
<dbReference type="CDD" id="cd00340">
    <property type="entry name" value="GSH_Peroxidase"/>
    <property type="match status" value="1"/>
</dbReference>
<dbReference type="EMBL" id="CP047045">
    <property type="protein sequence ID" value="QGZ96734.1"/>
    <property type="molecule type" value="Genomic_DNA"/>
</dbReference>
<keyword evidence="2 4" id="KW-0575">Peroxidase</keyword>